<accession>A0A8T5UYG7</accession>
<dbReference type="RefSeq" id="WP_223790302.1">
    <property type="nucleotide sequence ID" value="NZ_JAIOUQ010000002.1"/>
</dbReference>
<keyword evidence="2" id="KW-1185">Reference proteome</keyword>
<dbReference type="EMBL" id="JAIOUQ010000002">
    <property type="protein sequence ID" value="MBZ2164621.1"/>
    <property type="molecule type" value="Genomic_DNA"/>
</dbReference>
<protein>
    <recommendedName>
        <fullName evidence="3">HEPN domain-containing protein</fullName>
    </recommendedName>
</protein>
<sequence length="144" mass="16950">MLDDERIKLANRNFIQYLNEGLSPMWVIVSSYYSMYYMSNSVLNKLGFKVGDQISHRVTADALIVHVRDKLKSHILKEFDDAKKEYVEIDNLTDDIIEFYDLEHKKRLKSQYVMGYDAKISKSNTSFNRAKKFVNELEKVLLDL</sequence>
<comment type="caution">
    <text evidence="1">The sequence shown here is derived from an EMBL/GenBank/DDBJ whole genome shotgun (WGS) entry which is preliminary data.</text>
</comment>
<evidence type="ECO:0008006" key="3">
    <source>
        <dbReference type="Google" id="ProtNLM"/>
    </source>
</evidence>
<organism evidence="1 2">
    <name type="scientific">Methanobacterium spitsbergense</name>
    <dbReference type="NCBI Taxonomy" id="2874285"/>
    <lineage>
        <taxon>Archaea</taxon>
        <taxon>Methanobacteriati</taxon>
        <taxon>Methanobacteriota</taxon>
        <taxon>Methanomada group</taxon>
        <taxon>Methanobacteria</taxon>
        <taxon>Methanobacteriales</taxon>
        <taxon>Methanobacteriaceae</taxon>
        <taxon>Methanobacterium</taxon>
    </lineage>
</organism>
<gene>
    <name evidence="1" type="ORF">K8N75_00940</name>
</gene>
<evidence type="ECO:0000313" key="1">
    <source>
        <dbReference type="EMBL" id="MBZ2164621.1"/>
    </source>
</evidence>
<dbReference type="AlphaFoldDB" id="A0A8T5UYG7"/>
<dbReference type="Proteomes" id="UP000825933">
    <property type="component" value="Unassembled WGS sequence"/>
</dbReference>
<name>A0A8T5UYG7_9EURY</name>
<evidence type="ECO:0000313" key="2">
    <source>
        <dbReference type="Proteomes" id="UP000825933"/>
    </source>
</evidence>
<reference evidence="2" key="1">
    <citation type="journal article" date="2022" name="Microbiol. Resour. Announc.">
        <title>Draft Genome Sequence of a Methanogenic Archaeon from West Spitsbergen Permafrost.</title>
        <authorList>
            <person name="Trubitsyn V."/>
            <person name="Rivkina E."/>
            <person name="Shcherbakova V."/>
        </authorList>
    </citation>
    <scope>NUCLEOTIDE SEQUENCE [LARGE SCALE GENOMIC DNA]</scope>
    <source>
        <strain evidence="2">VT</strain>
    </source>
</reference>
<proteinExistence type="predicted"/>
<dbReference type="Gene3D" id="1.20.120.330">
    <property type="entry name" value="Nucleotidyltransferases domain 2"/>
    <property type="match status" value="1"/>
</dbReference>